<accession>A0A8J5YKE5</accession>
<dbReference type="Gene3D" id="3.60.10.10">
    <property type="entry name" value="Endonuclease/exonuclease/phosphatase"/>
    <property type="match status" value="1"/>
</dbReference>
<organism evidence="1 2">
    <name type="scientific">Gossypium anomalum</name>
    <dbReference type="NCBI Taxonomy" id="47600"/>
    <lineage>
        <taxon>Eukaryota</taxon>
        <taxon>Viridiplantae</taxon>
        <taxon>Streptophyta</taxon>
        <taxon>Embryophyta</taxon>
        <taxon>Tracheophyta</taxon>
        <taxon>Spermatophyta</taxon>
        <taxon>Magnoliopsida</taxon>
        <taxon>eudicotyledons</taxon>
        <taxon>Gunneridae</taxon>
        <taxon>Pentapetalae</taxon>
        <taxon>rosids</taxon>
        <taxon>malvids</taxon>
        <taxon>Malvales</taxon>
        <taxon>Malvaceae</taxon>
        <taxon>Malvoideae</taxon>
        <taxon>Gossypium</taxon>
    </lineage>
</organism>
<evidence type="ECO:0000313" key="1">
    <source>
        <dbReference type="EMBL" id="KAG8491126.1"/>
    </source>
</evidence>
<name>A0A8J5YKE5_9ROSI</name>
<keyword evidence="2" id="KW-1185">Reference proteome</keyword>
<dbReference type="SUPFAM" id="SSF56219">
    <property type="entry name" value="DNase I-like"/>
    <property type="match status" value="1"/>
</dbReference>
<proteinExistence type="predicted"/>
<dbReference type="InterPro" id="IPR036691">
    <property type="entry name" value="Endo/exonu/phosph_ase_sf"/>
</dbReference>
<dbReference type="AlphaFoldDB" id="A0A8J5YKE5"/>
<protein>
    <recommendedName>
        <fullName evidence="3">Endonuclease/exonuclease/phosphatase domain-containing protein</fullName>
    </recommendedName>
</protein>
<gene>
    <name evidence="1" type="ORF">CXB51_014280</name>
</gene>
<sequence>MNATNFQRVQTRCRIQNGLAVNLEIWNLGLALMWKDEMDVTIQSYSKHHINSIINMRRTSNIRVTGYYGHANPNEKSSTWDMLQRVGAAVNEEWVVGGDFNAMLNNAEKEGGVGSWVVHMG</sequence>
<comment type="caution">
    <text evidence="1">The sequence shown here is derived from an EMBL/GenBank/DDBJ whole genome shotgun (WGS) entry which is preliminary data.</text>
</comment>
<dbReference type="EMBL" id="JAHUZN010000006">
    <property type="protein sequence ID" value="KAG8491126.1"/>
    <property type="molecule type" value="Genomic_DNA"/>
</dbReference>
<dbReference type="Proteomes" id="UP000701853">
    <property type="component" value="Chromosome 6"/>
</dbReference>
<evidence type="ECO:0008006" key="3">
    <source>
        <dbReference type="Google" id="ProtNLM"/>
    </source>
</evidence>
<reference evidence="1 2" key="1">
    <citation type="journal article" date="2021" name="bioRxiv">
        <title>The Gossypium anomalum genome as a resource for cotton improvement and evolutionary analysis of hybrid incompatibility.</title>
        <authorList>
            <person name="Grover C.E."/>
            <person name="Yuan D."/>
            <person name="Arick M.A."/>
            <person name="Miller E.R."/>
            <person name="Hu G."/>
            <person name="Peterson D.G."/>
            <person name="Wendel J.F."/>
            <person name="Udall J.A."/>
        </authorList>
    </citation>
    <scope>NUCLEOTIDE SEQUENCE [LARGE SCALE GENOMIC DNA]</scope>
    <source>
        <strain evidence="1">JFW-Udall</strain>
        <tissue evidence="1">Leaf</tissue>
    </source>
</reference>
<dbReference type="OrthoDB" id="1729225at2759"/>
<evidence type="ECO:0000313" key="2">
    <source>
        <dbReference type="Proteomes" id="UP000701853"/>
    </source>
</evidence>